<feature type="compositionally biased region" description="Low complexity" evidence="1">
    <location>
        <begin position="245"/>
        <end position="254"/>
    </location>
</feature>
<dbReference type="Proteomes" id="UP000295292">
    <property type="component" value="Unassembled WGS sequence"/>
</dbReference>
<reference evidence="3 4" key="1">
    <citation type="submission" date="2019-03" db="EMBL/GenBank/DDBJ databases">
        <title>Genomic Encyclopedia of Archaeal and Bacterial Type Strains, Phase II (KMG-II): from individual species to whole genera.</title>
        <authorList>
            <person name="Goeker M."/>
        </authorList>
    </citation>
    <scope>NUCLEOTIDE SEQUENCE [LARGE SCALE GENOMIC DNA]</scope>
    <source>
        <strain evidence="3 4">DSM 28353</strain>
    </source>
</reference>
<evidence type="ECO:0000313" key="4">
    <source>
        <dbReference type="Proteomes" id="UP000295292"/>
    </source>
</evidence>
<organism evidence="3 4">
    <name type="scientific">Sphingobacterium yanglingense</name>
    <dbReference type="NCBI Taxonomy" id="1437280"/>
    <lineage>
        <taxon>Bacteria</taxon>
        <taxon>Pseudomonadati</taxon>
        <taxon>Bacteroidota</taxon>
        <taxon>Sphingobacteriia</taxon>
        <taxon>Sphingobacteriales</taxon>
        <taxon>Sphingobacteriaceae</taxon>
        <taxon>Sphingobacterium</taxon>
    </lineage>
</organism>
<gene>
    <name evidence="3" type="ORF">CLV99_0465</name>
</gene>
<protein>
    <recommendedName>
        <fullName evidence="5">Collagen triple helix repeat protein</fullName>
    </recommendedName>
</protein>
<dbReference type="InterPro" id="IPR050149">
    <property type="entry name" value="Collagen_superfamily"/>
</dbReference>
<dbReference type="GO" id="GO:0031012">
    <property type="term" value="C:extracellular matrix"/>
    <property type="evidence" value="ECO:0007669"/>
    <property type="project" value="TreeGrafter"/>
</dbReference>
<feature type="chain" id="PRO_5020727256" description="Collagen triple helix repeat protein" evidence="2">
    <location>
        <begin position="22"/>
        <end position="586"/>
    </location>
</feature>
<comment type="caution">
    <text evidence="3">The sequence shown here is derived from an EMBL/GenBank/DDBJ whole genome shotgun (WGS) entry which is preliminary data.</text>
</comment>
<feature type="region of interest" description="Disordered" evidence="1">
    <location>
        <begin position="507"/>
        <end position="527"/>
    </location>
</feature>
<accession>A0A4R6WP33</accession>
<feature type="compositionally biased region" description="Gly residues" evidence="1">
    <location>
        <begin position="255"/>
        <end position="265"/>
    </location>
</feature>
<feature type="signal peptide" evidence="2">
    <location>
        <begin position="1"/>
        <end position="21"/>
    </location>
</feature>
<evidence type="ECO:0008006" key="5">
    <source>
        <dbReference type="Google" id="ProtNLM"/>
    </source>
</evidence>
<feature type="region of interest" description="Disordered" evidence="1">
    <location>
        <begin position="551"/>
        <end position="586"/>
    </location>
</feature>
<name>A0A4R6WP33_9SPHI</name>
<dbReference type="GO" id="GO:0005615">
    <property type="term" value="C:extracellular space"/>
    <property type="evidence" value="ECO:0007669"/>
    <property type="project" value="TreeGrafter"/>
</dbReference>
<dbReference type="PANTHER" id="PTHR24023:SF1082">
    <property type="entry name" value="COLLAGEN TRIPLE HELIX REPEAT"/>
    <property type="match status" value="1"/>
</dbReference>
<feature type="compositionally biased region" description="Gly residues" evidence="1">
    <location>
        <begin position="515"/>
        <end position="526"/>
    </location>
</feature>
<dbReference type="EMBL" id="SNYV01000005">
    <property type="protein sequence ID" value="TDQ81090.1"/>
    <property type="molecule type" value="Genomic_DNA"/>
</dbReference>
<proteinExistence type="predicted"/>
<evidence type="ECO:0000256" key="2">
    <source>
        <dbReference type="SAM" id="SignalP"/>
    </source>
</evidence>
<dbReference type="AlphaFoldDB" id="A0A4R6WP33"/>
<dbReference type="Gene3D" id="2.120.10.80">
    <property type="entry name" value="Kelch-type beta propeller"/>
    <property type="match status" value="1"/>
</dbReference>
<feature type="non-terminal residue" evidence="3">
    <location>
        <position position="586"/>
    </location>
</feature>
<evidence type="ECO:0000256" key="1">
    <source>
        <dbReference type="SAM" id="MobiDB-lite"/>
    </source>
</evidence>
<dbReference type="SUPFAM" id="SSF50965">
    <property type="entry name" value="Galactose oxidase, central domain"/>
    <property type="match status" value="1"/>
</dbReference>
<keyword evidence="4" id="KW-1185">Reference proteome</keyword>
<feature type="region of interest" description="Disordered" evidence="1">
    <location>
        <begin position="245"/>
        <end position="265"/>
    </location>
</feature>
<dbReference type="PANTHER" id="PTHR24023">
    <property type="entry name" value="COLLAGEN ALPHA"/>
    <property type="match status" value="1"/>
</dbReference>
<feature type="region of interest" description="Disordered" evidence="1">
    <location>
        <begin position="167"/>
        <end position="205"/>
    </location>
</feature>
<keyword evidence="2" id="KW-0732">Signal</keyword>
<dbReference type="InterPro" id="IPR011043">
    <property type="entry name" value="Gal_Oxase/kelch_b-propeller"/>
</dbReference>
<evidence type="ECO:0000313" key="3">
    <source>
        <dbReference type="EMBL" id="TDQ81090.1"/>
    </source>
</evidence>
<sequence>MKRKYLVLSLALTLLGGVAVAQQKLSDFTDSGGMVVNPDAILDLASKNKGLLHTRVELNRTSAASPLSKHVAGMMVYNTATINDVVQGIYYNDGTKWVLVSSGKATNISYNPTNYMLSFIDDAGNPVSIDFKAVVKSNETVTTLVNNGDGTITYTNEKGVPVTINLAAGPKGDKGDTGFKSESQPGQTGAPGTPGEAGGPGAGVTVVHNDSGVWIYDPTTNSWTNILGPKGDKGDKGDAGVVGVQGMPGTSGTPGTPGSGTPGAPGEGITVVHNDSGVWVYDPTTNNWTNILGPKGDKGDKGDAGVVGVQGMPGTSGTPGTPGSGTPGAPGEGITVVHNDSGVWVYDPTTNNWTNILGPKGDKGDKGDAGVVGVQGMPGTSGTPGTPGSGTPGAPGEGITVVHNDSGVWVYDPTTNSWTNILGPKGDKGDKGDAGVVGVQGMPGTSGTPGTPGSGTPGAPGEGITVVHNDSGVWVYDPTTNSWTNILGPKGDKGDKGDAGVVGVQGMPGTSGTPGTPGSGTPGAPGEGITVVHNDSGVWVYDPTTNNWTNILGPKGDKGDKGDAGVVGVQGMPGTSGTPGTPGSGT</sequence>
<dbReference type="InterPro" id="IPR015915">
    <property type="entry name" value="Kelch-typ_b-propeller"/>
</dbReference>
<feature type="compositionally biased region" description="Low complexity" evidence="1">
    <location>
        <begin position="564"/>
        <end position="579"/>
    </location>
</feature>